<dbReference type="AlphaFoldDB" id="A0A0H3ZY94"/>
<evidence type="ECO:0000313" key="1">
    <source>
        <dbReference type="EMBL" id="AKN38426.1"/>
    </source>
</evidence>
<name>A0A0H3ZY94_VIBSP</name>
<accession>A0A0H3ZY94</accession>
<protein>
    <submittedName>
        <fullName evidence="1">Uncharacterized protein</fullName>
    </submittedName>
</protein>
<dbReference type="RefSeq" id="WP_050620986.1">
    <property type="nucleotide sequence ID" value="NZ_CAWNYU010000072.1"/>
</dbReference>
<proteinExistence type="predicted"/>
<reference evidence="1" key="1">
    <citation type="journal article" date="2015" name="MBio">
        <title>Eco-Evolutionary Dynamics of Episomes among Ecologically Cohesive Bacterial Populations.</title>
        <authorList>
            <person name="Xue H."/>
            <person name="Cordero O.X."/>
            <person name="Camas F.M."/>
            <person name="Trimble W."/>
            <person name="Meyer F."/>
            <person name="Guglielmini J."/>
            <person name="Rocha E.P."/>
            <person name="Polz M.F."/>
        </authorList>
    </citation>
    <scope>NUCLEOTIDE SEQUENCE</scope>
    <source>
        <strain evidence="1">5S_268</strain>
    </source>
</reference>
<sequence>MAIIAPAHHGKGSFYLQFKYSQKHYRAVSEELDTVHRQLNKAVALHHYQGGYRMLISVTLQEMPNTQAELARLGYPNTVAKVLNSEPMIAESPVVAKPPKNVFTTLGHINKRSLFMVTDKIGDLNKVTYKDSVATCEQLGDSAHIASREEYIALLSSTAFINEYGTFLGTPFWYQADQVITRFAKEVALKPARQNIRYHVICSAPEL</sequence>
<organism evidence="1">
    <name type="scientific">Vibrio splendidus</name>
    <dbReference type="NCBI Taxonomy" id="29497"/>
    <lineage>
        <taxon>Bacteria</taxon>
        <taxon>Pseudomonadati</taxon>
        <taxon>Pseudomonadota</taxon>
        <taxon>Gammaproteobacteria</taxon>
        <taxon>Vibrionales</taxon>
        <taxon>Vibrionaceae</taxon>
        <taxon>Vibrio</taxon>
    </lineage>
</organism>
<dbReference type="EMBL" id="KP795585">
    <property type="protein sequence ID" value="AKN38426.1"/>
    <property type="molecule type" value="Genomic_DNA"/>
</dbReference>